<comment type="caution">
    <text evidence="10">The sequence shown here is derived from an EMBL/GenBank/DDBJ whole genome shotgun (WGS) entry which is preliminary data.</text>
</comment>
<evidence type="ECO:0000313" key="12">
    <source>
        <dbReference type="Proteomes" id="UP000433483"/>
    </source>
</evidence>
<evidence type="ECO:0000313" key="13">
    <source>
        <dbReference type="Proteomes" id="UP000437068"/>
    </source>
</evidence>
<dbReference type="Proteomes" id="UP000476176">
    <property type="component" value="Unassembled WGS sequence"/>
</dbReference>
<dbReference type="EMBL" id="QXGB01000830">
    <property type="protein sequence ID" value="KAE9203289.1"/>
    <property type="molecule type" value="Genomic_DNA"/>
</dbReference>
<protein>
    <submittedName>
        <fullName evidence="10">Uncharacterized protein</fullName>
    </submittedName>
</protein>
<dbReference type="EMBL" id="QXGE01000818">
    <property type="protein sequence ID" value="KAE9303125.1"/>
    <property type="molecule type" value="Genomic_DNA"/>
</dbReference>
<dbReference type="OrthoDB" id="142259at2759"/>
<dbReference type="Proteomes" id="UP000433483">
    <property type="component" value="Unassembled WGS sequence"/>
</dbReference>
<keyword evidence="1" id="KW-0175">Coiled coil</keyword>
<organism evidence="10 13">
    <name type="scientific">Phytophthora fragariae</name>
    <dbReference type="NCBI Taxonomy" id="53985"/>
    <lineage>
        <taxon>Eukaryota</taxon>
        <taxon>Sar</taxon>
        <taxon>Stramenopiles</taxon>
        <taxon>Oomycota</taxon>
        <taxon>Peronosporomycetes</taxon>
        <taxon>Peronosporales</taxon>
        <taxon>Peronosporaceae</taxon>
        <taxon>Phytophthora</taxon>
    </lineage>
</organism>
<evidence type="ECO:0000313" key="8">
    <source>
        <dbReference type="EMBL" id="KAE9220022.1"/>
    </source>
</evidence>
<evidence type="ECO:0000313" key="19">
    <source>
        <dbReference type="Proteomes" id="UP000488956"/>
    </source>
</evidence>
<evidence type="ECO:0000313" key="16">
    <source>
        <dbReference type="Proteomes" id="UP000441208"/>
    </source>
</evidence>
<evidence type="ECO:0000313" key="4">
    <source>
        <dbReference type="EMBL" id="KAE9102908.1"/>
    </source>
</evidence>
<dbReference type="Proteomes" id="UP000488956">
    <property type="component" value="Unassembled WGS sequence"/>
</dbReference>
<dbReference type="Proteomes" id="UP000440367">
    <property type="component" value="Unassembled WGS sequence"/>
</dbReference>
<dbReference type="EMBL" id="QXGA01000803">
    <property type="protein sequence ID" value="KAE9140682.1"/>
    <property type="molecule type" value="Genomic_DNA"/>
</dbReference>
<evidence type="ECO:0000313" key="3">
    <source>
        <dbReference type="EMBL" id="KAE9018848.1"/>
    </source>
</evidence>
<evidence type="ECO:0000313" key="9">
    <source>
        <dbReference type="EMBL" id="KAE9220964.1"/>
    </source>
</evidence>
<evidence type="ECO:0000313" key="5">
    <source>
        <dbReference type="EMBL" id="KAE9103075.1"/>
    </source>
</evidence>
<feature type="coiled-coil region" evidence="1">
    <location>
        <begin position="15"/>
        <end position="49"/>
    </location>
</feature>
<evidence type="ECO:0000313" key="14">
    <source>
        <dbReference type="Proteomes" id="UP000440367"/>
    </source>
</evidence>
<accession>A0A6A4D6W6</accession>
<evidence type="ECO:0000313" key="15">
    <source>
        <dbReference type="Proteomes" id="UP000440732"/>
    </source>
</evidence>
<dbReference type="Proteomes" id="UP000440732">
    <property type="component" value="Unassembled WGS sequence"/>
</dbReference>
<dbReference type="Proteomes" id="UP000437068">
    <property type="component" value="Unassembled WGS sequence"/>
</dbReference>
<gene>
    <name evidence="10" type="ORF">PF001_g13698</name>
    <name evidence="9" type="ORF">PF002_g15733</name>
    <name evidence="8" type="ORF">PF004_g13449</name>
    <name evidence="7" type="ORF">PF005_g14255</name>
    <name evidence="6" type="ORF">PF006_g13484</name>
    <name evidence="5" type="ORF">PF007_g14530</name>
    <name evidence="2" type="ORF">PF009_g15429</name>
    <name evidence="4" type="ORF">PF010_g13946</name>
    <name evidence="3" type="ORF">PF011_g6086</name>
</gene>
<dbReference type="EMBL" id="QXFZ01000848">
    <property type="protein sequence ID" value="KAE9103075.1"/>
    <property type="molecule type" value="Genomic_DNA"/>
</dbReference>
<evidence type="ECO:0000313" key="10">
    <source>
        <dbReference type="EMBL" id="KAE9303125.1"/>
    </source>
</evidence>
<name>A0A6A4D6W6_9STRA</name>
<dbReference type="EMBL" id="QXGD01000896">
    <property type="protein sequence ID" value="KAE9220964.1"/>
    <property type="molecule type" value="Genomic_DNA"/>
</dbReference>
<evidence type="ECO:0000313" key="6">
    <source>
        <dbReference type="EMBL" id="KAE9140682.1"/>
    </source>
</evidence>
<keyword evidence="12" id="KW-1185">Reference proteome</keyword>
<evidence type="ECO:0000313" key="17">
    <source>
        <dbReference type="Proteomes" id="UP000460718"/>
    </source>
</evidence>
<evidence type="ECO:0000313" key="7">
    <source>
        <dbReference type="EMBL" id="KAE9203289.1"/>
    </source>
</evidence>
<dbReference type="EMBL" id="QXFW01000251">
    <property type="protein sequence ID" value="KAE9018848.1"/>
    <property type="molecule type" value="Genomic_DNA"/>
</dbReference>
<proteinExistence type="predicted"/>
<sequence length="121" mass="13598">MWVCKEADDGFQEAVKDASAMVEKAEATLKRAQDKLKAVKEKSDAAVKEMELVSWGKKKAVESEQSKALMGVIEAATKTNNVERAYLEAQRCYQELRSQEMDARPLSIDKVMVETIPNPYI</sequence>
<dbReference type="EMBL" id="QXGF01000889">
    <property type="protein sequence ID" value="KAE8934601.1"/>
    <property type="molecule type" value="Genomic_DNA"/>
</dbReference>
<evidence type="ECO:0000313" key="11">
    <source>
        <dbReference type="Proteomes" id="UP000429523"/>
    </source>
</evidence>
<evidence type="ECO:0000313" key="2">
    <source>
        <dbReference type="EMBL" id="KAE8934601.1"/>
    </source>
</evidence>
<dbReference type="Proteomes" id="UP000441208">
    <property type="component" value="Unassembled WGS sequence"/>
</dbReference>
<evidence type="ECO:0000313" key="18">
    <source>
        <dbReference type="Proteomes" id="UP000476176"/>
    </source>
</evidence>
<dbReference type="Proteomes" id="UP000460718">
    <property type="component" value="Unassembled WGS sequence"/>
</dbReference>
<dbReference type="EMBL" id="QXGC01000815">
    <property type="protein sequence ID" value="KAE9220022.1"/>
    <property type="molecule type" value="Genomic_DNA"/>
</dbReference>
<reference evidence="11 12" key="1">
    <citation type="submission" date="2018-08" db="EMBL/GenBank/DDBJ databases">
        <title>Genomic investigation of the strawberry pathogen Phytophthora fragariae indicates pathogenicity is determined by transcriptional variation in three key races.</title>
        <authorList>
            <person name="Adams T.M."/>
            <person name="Armitage A.D."/>
            <person name="Sobczyk M.K."/>
            <person name="Bates H.J."/>
            <person name="Dunwell J.M."/>
            <person name="Nellist C.F."/>
            <person name="Harrison R.J."/>
        </authorList>
    </citation>
    <scope>NUCLEOTIDE SEQUENCE [LARGE SCALE GENOMIC DNA]</scope>
    <source>
        <strain evidence="10 13">A4</strain>
        <strain evidence="9 14">BC-1</strain>
        <strain evidence="8 18">BC-23</strain>
        <strain evidence="7 12">NOV-27</strain>
        <strain evidence="6 15">NOV-5</strain>
        <strain evidence="5 16">NOV-71</strain>
        <strain evidence="2 11">NOV-9</strain>
        <strain evidence="4 19">ONT-3</strain>
        <strain evidence="3 17">SCRP245</strain>
    </source>
</reference>
<dbReference type="Proteomes" id="UP000429523">
    <property type="component" value="Unassembled WGS sequence"/>
</dbReference>
<dbReference type="EMBL" id="QXFX01000838">
    <property type="protein sequence ID" value="KAE9102908.1"/>
    <property type="molecule type" value="Genomic_DNA"/>
</dbReference>
<dbReference type="AlphaFoldDB" id="A0A6A4D6W6"/>
<evidence type="ECO:0000256" key="1">
    <source>
        <dbReference type="SAM" id="Coils"/>
    </source>
</evidence>